<evidence type="ECO:0000256" key="4">
    <source>
        <dbReference type="ARBA" id="ARBA00022840"/>
    </source>
</evidence>
<organism evidence="6 7">
    <name type="scientific">Sphaeroforma arctica JP610</name>
    <dbReference type="NCBI Taxonomy" id="667725"/>
    <lineage>
        <taxon>Eukaryota</taxon>
        <taxon>Ichthyosporea</taxon>
        <taxon>Ichthyophonida</taxon>
        <taxon>Sphaeroforma</taxon>
    </lineage>
</organism>
<dbReference type="SUPFAM" id="SSF56112">
    <property type="entry name" value="Protein kinase-like (PK-like)"/>
    <property type="match status" value="1"/>
</dbReference>
<keyword evidence="7" id="KW-1185">Reference proteome</keyword>
<dbReference type="PANTHER" id="PTHR24348:SF22">
    <property type="entry name" value="NON-SPECIFIC SERINE_THREONINE PROTEIN KINASE"/>
    <property type="match status" value="1"/>
</dbReference>
<dbReference type="Proteomes" id="UP000054560">
    <property type="component" value="Unassembled WGS sequence"/>
</dbReference>
<keyword evidence="4" id="KW-0067">ATP-binding</keyword>
<dbReference type="Gene3D" id="1.10.510.10">
    <property type="entry name" value="Transferase(Phosphotransferase) domain 1"/>
    <property type="match status" value="1"/>
</dbReference>
<reference evidence="6 7" key="1">
    <citation type="submission" date="2011-02" db="EMBL/GenBank/DDBJ databases">
        <title>The Genome Sequence of Sphaeroforma arctica JP610.</title>
        <authorList>
            <consortium name="The Broad Institute Genome Sequencing Platform"/>
            <person name="Russ C."/>
            <person name="Cuomo C."/>
            <person name="Young S.K."/>
            <person name="Zeng Q."/>
            <person name="Gargeya S."/>
            <person name="Alvarado L."/>
            <person name="Berlin A."/>
            <person name="Chapman S.B."/>
            <person name="Chen Z."/>
            <person name="Freedman E."/>
            <person name="Gellesch M."/>
            <person name="Goldberg J."/>
            <person name="Griggs A."/>
            <person name="Gujja S."/>
            <person name="Heilman E."/>
            <person name="Heiman D."/>
            <person name="Howarth C."/>
            <person name="Mehta T."/>
            <person name="Neiman D."/>
            <person name="Pearson M."/>
            <person name="Roberts A."/>
            <person name="Saif S."/>
            <person name="Shea T."/>
            <person name="Shenoy N."/>
            <person name="Sisk P."/>
            <person name="Stolte C."/>
            <person name="Sykes S."/>
            <person name="White J."/>
            <person name="Yandava C."/>
            <person name="Burger G."/>
            <person name="Gray M.W."/>
            <person name="Holland P.W.H."/>
            <person name="King N."/>
            <person name="Lang F.B.F."/>
            <person name="Roger A.J."/>
            <person name="Ruiz-Trillo I."/>
            <person name="Haas B."/>
            <person name="Nusbaum C."/>
            <person name="Birren B."/>
        </authorList>
    </citation>
    <scope>NUCLEOTIDE SEQUENCE [LARGE SCALE GENOMIC DNA]</scope>
    <source>
        <strain evidence="6 7">JP610</strain>
    </source>
</reference>
<dbReference type="Gene3D" id="3.30.200.20">
    <property type="entry name" value="Phosphorylase Kinase, domain 1"/>
    <property type="match status" value="1"/>
</dbReference>
<sequence length="306" mass="34639">MTAIATLQHAAVNRRDLTKSITQSELNLFKSPRRFVNEKPLQEGSTAVVSKAYDTKYCQDVALKRMDMDRFTNQRVKEYIVGKAIGDHPNVVTTYEKLYNHRTREVCLVMECCDGGDLVDILASRDQGFDRDEFISLAEQLAGGLSHIHSKGIAHRDIKSDNISLSTEDGQAKILDFGESQFITEPANNLKSGTLPYMAPELVTAIERRINSPDSVDRVPLDLLKTDVWAMGITFYSMITSQIPFAVASQRDSGFRNYLRENILGSYEVWAAVDDNIRMLLENMCELDPVLRWTMDEVVEYLSQLQ</sequence>
<dbReference type="AlphaFoldDB" id="A0A0L0FHD2"/>
<accession>A0A0L0FHD2</accession>
<feature type="domain" description="Protein kinase" evidence="5">
    <location>
        <begin position="35"/>
        <end position="306"/>
    </location>
</feature>
<name>A0A0L0FHD2_9EUKA</name>
<dbReference type="GO" id="GO:0005776">
    <property type="term" value="C:autophagosome"/>
    <property type="evidence" value="ECO:0007669"/>
    <property type="project" value="TreeGrafter"/>
</dbReference>
<dbReference type="eggNOG" id="KOG0032">
    <property type="taxonomic scope" value="Eukaryota"/>
</dbReference>
<dbReference type="GO" id="GO:0000407">
    <property type="term" value="C:phagophore assembly site"/>
    <property type="evidence" value="ECO:0007669"/>
    <property type="project" value="TreeGrafter"/>
</dbReference>
<evidence type="ECO:0000256" key="1">
    <source>
        <dbReference type="ARBA" id="ARBA00022679"/>
    </source>
</evidence>
<dbReference type="STRING" id="667725.A0A0L0FHD2"/>
<dbReference type="InterPro" id="IPR045269">
    <property type="entry name" value="Atg1-like"/>
</dbReference>
<dbReference type="EMBL" id="KQ243214">
    <property type="protein sequence ID" value="KNC76182.1"/>
    <property type="molecule type" value="Genomic_DNA"/>
</dbReference>
<evidence type="ECO:0000256" key="2">
    <source>
        <dbReference type="ARBA" id="ARBA00022741"/>
    </source>
</evidence>
<evidence type="ECO:0000313" key="7">
    <source>
        <dbReference type="Proteomes" id="UP000054560"/>
    </source>
</evidence>
<evidence type="ECO:0000313" key="6">
    <source>
        <dbReference type="EMBL" id="KNC76182.1"/>
    </source>
</evidence>
<dbReference type="OrthoDB" id="6513151at2759"/>
<dbReference type="GO" id="GO:0005524">
    <property type="term" value="F:ATP binding"/>
    <property type="evidence" value="ECO:0007669"/>
    <property type="project" value="UniProtKB-KW"/>
</dbReference>
<keyword evidence="1" id="KW-0808">Transferase</keyword>
<dbReference type="CDD" id="cd14014">
    <property type="entry name" value="STKc_PknB_like"/>
    <property type="match status" value="1"/>
</dbReference>
<evidence type="ECO:0000259" key="5">
    <source>
        <dbReference type="PROSITE" id="PS50011"/>
    </source>
</evidence>
<evidence type="ECO:0000256" key="3">
    <source>
        <dbReference type="ARBA" id="ARBA00022777"/>
    </source>
</evidence>
<dbReference type="GeneID" id="25911809"/>
<keyword evidence="2" id="KW-0547">Nucleotide-binding</keyword>
<dbReference type="GO" id="GO:0004674">
    <property type="term" value="F:protein serine/threonine kinase activity"/>
    <property type="evidence" value="ECO:0007669"/>
    <property type="project" value="InterPro"/>
</dbReference>
<proteinExistence type="predicted"/>
<dbReference type="InterPro" id="IPR000719">
    <property type="entry name" value="Prot_kinase_dom"/>
</dbReference>
<dbReference type="InterPro" id="IPR011009">
    <property type="entry name" value="Kinase-like_dom_sf"/>
</dbReference>
<dbReference type="PROSITE" id="PS50011">
    <property type="entry name" value="PROTEIN_KINASE_DOM"/>
    <property type="match status" value="1"/>
</dbReference>
<keyword evidence="3 6" id="KW-0418">Kinase</keyword>
<dbReference type="RefSeq" id="XP_014150084.1">
    <property type="nucleotide sequence ID" value="XM_014294609.1"/>
</dbReference>
<gene>
    <name evidence="6" type="ORF">SARC_11305</name>
</gene>
<dbReference type="PANTHER" id="PTHR24348">
    <property type="entry name" value="SERINE/THREONINE-PROTEIN KINASE UNC-51-RELATED"/>
    <property type="match status" value="1"/>
</dbReference>
<dbReference type="GO" id="GO:0005829">
    <property type="term" value="C:cytosol"/>
    <property type="evidence" value="ECO:0007669"/>
    <property type="project" value="TreeGrafter"/>
</dbReference>
<protein>
    <submittedName>
        <fullName evidence="6">CAMK protein kinase</fullName>
    </submittedName>
</protein>
<dbReference type="GO" id="GO:0010506">
    <property type="term" value="P:regulation of autophagy"/>
    <property type="evidence" value="ECO:0007669"/>
    <property type="project" value="InterPro"/>
</dbReference>
<dbReference type="SMART" id="SM00220">
    <property type="entry name" value="S_TKc"/>
    <property type="match status" value="1"/>
</dbReference>
<dbReference type="GO" id="GO:0000045">
    <property type="term" value="P:autophagosome assembly"/>
    <property type="evidence" value="ECO:0007669"/>
    <property type="project" value="TreeGrafter"/>
</dbReference>
<dbReference type="GO" id="GO:0016020">
    <property type="term" value="C:membrane"/>
    <property type="evidence" value="ECO:0007669"/>
    <property type="project" value="TreeGrafter"/>
</dbReference>
<dbReference type="Pfam" id="PF00069">
    <property type="entry name" value="Pkinase"/>
    <property type="match status" value="1"/>
</dbReference>